<feature type="domain" description="Peptidase C14 caspase" evidence="1">
    <location>
        <begin position="4"/>
        <end position="228"/>
    </location>
</feature>
<evidence type="ECO:0000313" key="5">
    <source>
        <dbReference type="Proteomes" id="UP000247698"/>
    </source>
</evidence>
<dbReference type="InterPro" id="IPR052039">
    <property type="entry name" value="Caspase-related_regulators"/>
</dbReference>
<dbReference type="STRING" id="1218507.JF74_14540"/>
<protein>
    <submittedName>
        <fullName evidence="3">Caspase family protein</fullName>
    </submittedName>
</protein>
<dbReference type="EMBL" id="QGLG01000002">
    <property type="protein sequence ID" value="PXY85030.1"/>
    <property type="molecule type" value="Genomic_DNA"/>
</dbReference>
<dbReference type="HOGENOM" id="CLU_039151_0_0_9"/>
<organism evidence="2 4">
    <name type="scientific">Lactobacillus melliventris</name>
    <dbReference type="NCBI Taxonomy" id="1218507"/>
    <lineage>
        <taxon>Bacteria</taxon>
        <taxon>Bacillati</taxon>
        <taxon>Bacillota</taxon>
        <taxon>Bacilli</taxon>
        <taxon>Lactobacillales</taxon>
        <taxon>Lactobacillaceae</taxon>
        <taxon>Lactobacillus</taxon>
    </lineage>
</organism>
<sequence length="514" mass="59355">MSIKALIVGVSEYYYNDNSNLPFCKNDIKAISESLMKGLAVNKENISILGNDGIVTKSSFIGKLFKTANCVNSNDTFILYFSGHGGNIDGKNHYLLLTDKEIKTEEVLNDLDFIPSKNKLIILDTCYSGNVKVKEVAPLKISETINDFLDRGYAIISSSSSSQSSYAYDDSNISAFTKFFCEAIEDKAIIKKGGKSLNDITNLVRFYFSWWNKQVKRAKIQNPSFHSNIKGTITFPVSNYIPYHSKKYSEETKDYIIYSVKPSSTGSLKRLKVQIIVKNFPSFKQIANLTNQIVDKVKYLDIFNNSSSEVRWKNKKANVVFCFFGRDEQDMMFPNFFCRTVWTDKAENKELQKINFGIEKEINNIGFAFNDNYLILKDFQNKNTEKEYLLLKKQRTITYKLIDQAQNFISTYNEFLNQNITKQDLSKHINLIGLKIKELYFKDGDLPLPPKKLNNWYIACKCLAATIDDFTLIFNSYDFEKSPLNDLEIKMNDVIDRYYQELEELKKEENKILK</sequence>
<proteinExistence type="predicted"/>
<dbReference type="PATRIC" id="fig|1218507.3.peg.1640"/>
<keyword evidence="5" id="KW-1185">Reference proteome</keyword>
<evidence type="ECO:0000313" key="2">
    <source>
        <dbReference type="EMBL" id="KJY56095.1"/>
    </source>
</evidence>
<dbReference type="EMBL" id="JXLI01000012">
    <property type="protein sequence ID" value="KJY56095.1"/>
    <property type="molecule type" value="Genomic_DNA"/>
</dbReference>
<evidence type="ECO:0000313" key="4">
    <source>
        <dbReference type="Proteomes" id="UP000033531"/>
    </source>
</evidence>
<dbReference type="AlphaFoldDB" id="A0A0F4LBX7"/>
<dbReference type="OrthoDB" id="9812126at2"/>
<dbReference type="GO" id="GO:0004197">
    <property type="term" value="F:cysteine-type endopeptidase activity"/>
    <property type="evidence" value="ECO:0007669"/>
    <property type="project" value="InterPro"/>
</dbReference>
<dbReference type="SUPFAM" id="SSF52129">
    <property type="entry name" value="Caspase-like"/>
    <property type="match status" value="1"/>
</dbReference>
<reference evidence="3 5" key="2">
    <citation type="submission" date="2018-05" db="EMBL/GenBank/DDBJ databases">
        <title>Reference genomes for bee gut microbiota database.</title>
        <authorList>
            <person name="Ellegaard K.M."/>
        </authorList>
    </citation>
    <scope>NUCLEOTIDE SEQUENCE [LARGE SCALE GENOMIC DNA]</scope>
    <source>
        <strain evidence="3 5">ESL0184</strain>
    </source>
</reference>
<reference evidence="2 4" key="1">
    <citation type="submission" date="2015-01" db="EMBL/GenBank/DDBJ databases">
        <title>Comparative genomics of the lactic acid bacteria isolated from the honey bee gut.</title>
        <authorList>
            <person name="Ellegaard K.M."/>
            <person name="Tamarit D."/>
            <person name="Javelind E."/>
            <person name="Olofsson T."/>
            <person name="Andersson S.G."/>
            <person name="Vasquez A."/>
        </authorList>
    </citation>
    <scope>NUCLEOTIDE SEQUENCE [LARGE SCALE GENOMIC DNA]</scope>
    <source>
        <strain evidence="2 4">Hma8</strain>
    </source>
</reference>
<gene>
    <name evidence="3" type="ORF">DK873_07800</name>
    <name evidence="2" type="ORF">JF74_14540</name>
</gene>
<dbReference type="PANTHER" id="PTHR22576:SF37">
    <property type="entry name" value="MUCOSA-ASSOCIATED LYMPHOID TISSUE LYMPHOMA TRANSLOCATION PROTEIN 1"/>
    <property type="match status" value="1"/>
</dbReference>
<dbReference type="PANTHER" id="PTHR22576">
    <property type="entry name" value="MUCOSA ASSOCIATED LYMPHOID TISSUE LYMPHOMA TRANSLOCATION PROTEIN 1/PARACASPASE"/>
    <property type="match status" value="1"/>
</dbReference>
<evidence type="ECO:0000259" key="1">
    <source>
        <dbReference type="Pfam" id="PF00656"/>
    </source>
</evidence>
<name>A0A0F4LBX7_9LACO</name>
<dbReference type="Pfam" id="PF00656">
    <property type="entry name" value="Peptidase_C14"/>
    <property type="match status" value="1"/>
</dbReference>
<dbReference type="Gene3D" id="3.40.50.1460">
    <property type="match status" value="1"/>
</dbReference>
<evidence type="ECO:0000313" key="3">
    <source>
        <dbReference type="EMBL" id="PXY85030.1"/>
    </source>
</evidence>
<dbReference type="GO" id="GO:0006508">
    <property type="term" value="P:proteolysis"/>
    <property type="evidence" value="ECO:0007669"/>
    <property type="project" value="InterPro"/>
</dbReference>
<comment type="caution">
    <text evidence="2">The sequence shown here is derived from an EMBL/GenBank/DDBJ whole genome shotgun (WGS) entry which is preliminary data.</text>
</comment>
<accession>A0A0F4LBX7</accession>
<dbReference type="Proteomes" id="UP000247698">
    <property type="component" value="Unassembled WGS sequence"/>
</dbReference>
<dbReference type="InterPro" id="IPR029030">
    <property type="entry name" value="Caspase-like_dom_sf"/>
</dbReference>
<dbReference type="RefSeq" id="WP_046325393.1">
    <property type="nucleotide sequence ID" value="NZ_JBHTMT010000005.1"/>
</dbReference>
<dbReference type="Proteomes" id="UP000033531">
    <property type="component" value="Unassembled WGS sequence"/>
</dbReference>
<dbReference type="InterPro" id="IPR011600">
    <property type="entry name" value="Pept_C14_caspase"/>
</dbReference>